<dbReference type="InterPro" id="IPR013780">
    <property type="entry name" value="Glyco_hydro_b"/>
</dbReference>
<dbReference type="GO" id="GO:0004553">
    <property type="term" value="F:hydrolase activity, hydrolyzing O-glycosyl compounds"/>
    <property type="evidence" value="ECO:0007669"/>
    <property type="project" value="InterPro"/>
</dbReference>
<dbReference type="InterPro" id="IPR052066">
    <property type="entry name" value="Glycosphingolipid_Hydrolases"/>
</dbReference>
<keyword evidence="9" id="KW-1185">Reference proteome</keyword>
<comment type="similarity">
    <text evidence="1 4">Belongs to the glycosyl hydrolase 5 (cellulase A) family.</text>
</comment>
<dbReference type="GO" id="GO:1901136">
    <property type="term" value="P:carbohydrate derivative catabolic process"/>
    <property type="evidence" value="ECO:0007669"/>
    <property type="project" value="UniProtKB-ARBA"/>
</dbReference>
<name>F0ZAV1_DICPU</name>
<dbReference type="AlphaFoldDB" id="F0ZAV1"/>
<evidence type="ECO:0008006" key="10">
    <source>
        <dbReference type="Google" id="ProtNLM"/>
    </source>
</evidence>
<keyword evidence="3 4" id="KW-0326">Glycosidase</keyword>
<organism evidence="8 9">
    <name type="scientific">Dictyostelium purpureum</name>
    <name type="common">Slime mold</name>
    <dbReference type="NCBI Taxonomy" id="5786"/>
    <lineage>
        <taxon>Eukaryota</taxon>
        <taxon>Amoebozoa</taxon>
        <taxon>Evosea</taxon>
        <taxon>Eumycetozoa</taxon>
        <taxon>Dictyostelia</taxon>
        <taxon>Dictyosteliales</taxon>
        <taxon>Dictyosteliaceae</taxon>
        <taxon>Dictyostelium</taxon>
    </lineage>
</organism>
<evidence type="ECO:0000313" key="9">
    <source>
        <dbReference type="Proteomes" id="UP000001064"/>
    </source>
</evidence>
<keyword evidence="5" id="KW-0732">Signal</keyword>
<dbReference type="OMA" id="WSLSYTS"/>
<dbReference type="eggNOG" id="ENOG502RFU8">
    <property type="taxonomic scope" value="Eukaryota"/>
</dbReference>
<feature type="domain" description="Glycoside hydrolase family 5 C-terminal" evidence="7">
    <location>
        <begin position="416"/>
        <end position="501"/>
    </location>
</feature>
<dbReference type="RefSeq" id="XP_003284548.1">
    <property type="nucleotide sequence ID" value="XM_003284500.1"/>
</dbReference>
<dbReference type="GO" id="GO:0016042">
    <property type="term" value="P:lipid catabolic process"/>
    <property type="evidence" value="ECO:0007669"/>
    <property type="project" value="UniProtKB-ARBA"/>
</dbReference>
<dbReference type="GO" id="GO:0000272">
    <property type="term" value="P:polysaccharide catabolic process"/>
    <property type="evidence" value="ECO:0007669"/>
    <property type="project" value="InterPro"/>
</dbReference>
<evidence type="ECO:0000256" key="5">
    <source>
        <dbReference type="SAM" id="SignalP"/>
    </source>
</evidence>
<dbReference type="InParanoid" id="F0ZAV1"/>
<dbReference type="EMBL" id="GL870966">
    <property type="protein sequence ID" value="EGC38983.1"/>
    <property type="molecule type" value="Genomic_DNA"/>
</dbReference>
<protein>
    <recommendedName>
        <fullName evidence="10">Glycoside hydrolase family 5 domain-containing protein</fullName>
    </recommendedName>
</protein>
<dbReference type="Pfam" id="PF18564">
    <property type="entry name" value="Glyco_hydro_5_C"/>
    <property type="match status" value="1"/>
</dbReference>
<dbReference type="InterPro" id="IPR041036">
    <property type="entry name" value="GH5_C"/>
</dbReference>
<evidence type="ECO:0000256" key="3">
    <source>
        <dbReference type="ARBA" id="ARBA00023295"/>
    </source>
</evidence>
<dbReference type="SUPFAM" id="SSF51445">
    <property type="entry name" value="(Trans)glycosidases"/>
    <property type="match status" value="1"/>
</dbReference>
<evidence type="ECO:0000256" key="2">
    <source>
        <dbReference type="ARBA" id="ARBA00022801"/>
    </source>
</evidence>
<sequence length="506" mass="57807">MIIFKYLISLLLLFSLISNVFCIIKVNPSNQFFIDEYNRVRLFHGVNVVYKIPPFHPSLGEFDPVTSFNQEDINNLESWGFNAVRLGVMWPGVEPEYDQFNQTYLSIMKELVEQMAESNIYTLIDFHQDLLSRKFCGEGIPDWAVNFTNTDNFPLPVAKTYPKNSQSYPDLNQCLNKDFGVYYFSKDVGELFQMLYDNTNGLQDQMIDYWRVLVKTFMDLDTVLGYEIINEPWAGDIYENIEYILKLGYADEKNLLPLYQAVNQAIREIDQEHCVFYEKALTDLIHSRFPAGTPGGVEYNDRQVLSYHIYCGTTRQGNPRHTSVCDGEEDLFFEGAMDDLKRTGGGGFMTEFGAVSNETNSIDMLNYLTGHADKYLQSWTYWQLKYYNDITTAGSTESLYLPNGELDIPKITALSRTYAQAIAGVPQAMKYDTTDATFTLTYTIDTTITQPTIVYLNEQLQYPNGYTAKITQGTATLDQSKTNYILITPSSATQNQSTITLTVTKN</sequence>
<dbReference type="Gene3D" id="2.60.40.1180">
    <property type="entry name" value="Golgi alpha-mannosidase II"/>
    <property type="match status" value="1"/>
</dbReference>
<evidence type="ECO:0000259" key="7">
    <source>
        <dbReference type="Pfam" id="PF18564"/>
    </source>
</evidence>
<dbReference type="PANTHER" id="PTHR31308:SF3">
    <property type="entry name" value="ENDOGLYCOCERAMIDASE"/>
    <property type="match status" value="1"/>
</dbReference>
<gene>
    <name evidence="8" type="ORF">DICPUDRAFT_148335</name>
</gene>
<dbReference type="Proteomes" id="UP000001064">
    <property type="component" value="Unassembled WGS sequence"/>
</dbReference>
<dbReference type="InterPro" id="IPR001547">
    <property type="entry name" value="Glyco_hydro_5"/>
</dbReference>
<reference evidence="9" key="1">
    <citation type="journal article" date="2011" name="Genome Biol.">
        <title>Comparative genomics of the social amoebae Dictyostelium discoideum and Dictyostelium purpureum.</title>
        <authorList>
            <consortium name="US DOE Joint Genome Institute (JGI-PGF)"/>
            <person name="Sucgang R."/>
            <person name="Kuo A."/>
            <person name="Tian X."/>
            <person name="Salerno W."/>
            <person name="Parikh A."/>
            <person name="Feasley C.L."/>
            <person name="Dalin E."/>
            <person name="Tu H."/>
            <person name="Huang E."/>
            <person name="Barry K."/>
            <person name="Lindquist E."/>
            <person name="Shapiro H."/>
            <person name="Bruce D."/>
            <person name="Schmutz J."/>
            <person name="Salamov A."/>
            <person name="Fey P."/>
            <person name="Gaudet P."/>
            <person name="Anjard C."/>
            <person name="Babu M.M."/>
            <person name="Basu S."/>
            <person name="Bushmanova Y."/>
            <person name="van der Wel H."/>
            <person name="Katoh-Kurasawa M."/>
            <person name="Dinh C."/>
            <person name="Coutinho P.M."/>
            <person name="Saito T."/>
            <person name="Elias M."/>
            <person name="Schaap P."/>
            <person name="Kay R.R."/>
            <person name="Henrissat B."/>
            <person name="Eichinger L."/>
            <person name="Rivero F."/>
            <person name="Putnam N.H."/>
            <person name="West C.M."/>
            <person name="Loomis W.F."/>
            <person name="Chisholm R.L."/>
            <person name="Shaulsky G."/>
            <person name="Strassmann J.E."/>
            <person name="Queller D.C."/>
            <person name="Kuspa A."/>
            <person name="Grigoriev I.V."/>
        </authorList>
    </citation>
    <scope>NUCLEOTIDE SEQUENCE [LARGE SCALE GENOMIC DNA]</scope>
    <source>
        <strain evidence="9">QSDP1</strain>
    </source>
</reference>
<evidence type="ECO:0000313" key="8">
    <source>
        <dbReference type="EMBL" id="EGC38983.1"/>
    </source>
</evidence>
<dbReference type="PANTHER" id="PTHR31308">
    <property type="match status" value="1"/>
</dbReference>
<dbReference type="KEGG" id="dpp:DICPUDRAFT_148335"/>
<dbReference type="Pfam" id="PF00150">
    <property type="entry name" value="Cellulase"/>
    <property type="match status" value="1"/>
</dbReference>
<feature type="domain" description="Glycoside hydrolase family 5" evidence="6">
    <location>
        <begin position="70"/>
        <end position="387"/>
    </location>
</feature>
<dbReference type="InterPro" id="IPR017853">
    <property type="entry name" value="GH"/>
</dbReference>
<evidence type="ECO:0000256" key="1">
    <source>
        <dbReference type="ARBA" id="ARBA00005641"/>
    </source>
</evidence>
<dbReference type="GeneID" id="10506244"/>
<dbReference type="VEuPathDB" id="AmoebaDB:DICPUDRAFT_148335"/>
<feature type="chain" id="PRO_5003264985" description="Glycoside hydrolase family 5 domain-containing protein" evidence="5">
    <location>
        <begin position="23"/>
        <end position="506"/>
    </location>
</feature>
<keyword evidence="2 4" id="KW-0378">Hydrolase</keyword>
<accession>F0ZAV1</accession>
<dbReference type="STRING" id="5786.F0ZAV1"/>
<proteinExistence type="inferred from homology"/>
<evidence type="ECO:0000259" key="6">
    <source>
        <dbReference type="Pfam" id="PF00150"/>
    </source>
</evidence>
<feature type="signal peptide" evidence="5">
    <location>
        <begin position="1"/>
        <end position="22"/>
    </location>
</feature>
<dbReference type="OrthoDB" id="1887033at2759"/>
<dbReference type="Gene3D" id="3.20.20.80">
    <property type="entry name" value="Glycosidases"/>
    <property type="match status" value="1"/>
</dbReference>
<evidence type="ECO:0000256" key="4">
    <source>
        <dbReference type="RuleBase" id="RU361153"/>
    </source>
</evidence>